<dbReference type="EMBL" id="SNVI01000005">
    <property type="protein sequence ID" value="TFE37658.1"/>
    <property type="molecule type" value="Genomic_DNA"/>
</dbReference>
<keyword evidence="1" id="KW-0223">Dioxygenase</keyword>
<protein>
    <submittedName>
        <fullName evidence="1">Cysteine dioxygenase</fullName>
    </submittedName>
</protein>
<dbReference type="GeneID" id="97309497"/>
<dbReference type="GO" id="GO:0051213">
    <property type="term" value="F:dioxygenase activity"/>
    <property type="evidence" value="ECO:0007669"/>
    <property type="project" value="UniProtKB-KW"/>
</dbReference>
<sequence>MTTATTQEIHSDVFTQRNDAVQALLADARRIIGEKGVTREALKALSERLLELATQRSLFDAADFPPPQPGSGDTSTRYRLNPGEDGFALYLNSLLPGKTTIPHNHDTWAVIAAIDGAELNRLYRRLDDGRDPDRAQLELAQEVVVRPGVPIAFLPDDIHSIHVGGAEPTLHFHLYGRPLETLAGRLGFETDTGLVVRYNATHMQRGTQAVG</sequence>
<evidence type="ECO:0000313" key="1">
    <source>
        <dbReference type="EMBL" id="TFE37658.1"/>
    </source>
</evidence>
<reference evidence="1 2" key="1">
    <citation type="submission" date="2019-03" db="EMBL/GenBank/DDBJ databases">
        <title>Complete Genome Sequence of Paraburkholderia dipogonis ICMP 19430T, a Nitrogen-fixing Symbiont of the South African Invasive Legume Dipogon lignosus in New Zealand.</title>
        <authorList>
            <person name="De Meyer S.E."/>
        </authorList>
    </citation>
    <scope>NUCLEOTIDE SEQUENCE [LARGE SCALE GENOMIC DNA]</scope>
    <source>
        <strain evidence="1 2">ICMP 19430</strain>
    </source>
</reference>
<dbReference type="Proteomes" id="UP000297385">
    <property type="component" value="Unassembled WGS sequence"/>
</dbReference>
<name>A0A4Y8MJR1_9BURK</name>
<dbReference type="Gene3D" id="2.60.120.10">
    <property type="entry name" value="Jelly Rolls"/>
    <property type="match status" value="1"/>
</dbReference>
<gene>
    <name evidence="1" type="ORF">E2553_40335</name>
</gene>
<proteinExistence type="predicted"/>
<dbReference type="InterPro" id="IPR014710">
    <property type="entry name" value="RmlC-like_jellyroll"/>
</dbReference>
<dbReference type="RefSeq" id="WP_134466180.1">
    <property type="nucleotide sequence ID" value="NZ_JBHMFL010000138.1"/>
</dbReference>
<dbReference type="AlphaFoldDB" id="A0A4Y8MJR1"/>
<comment type="caution">
    <text evidence="1">The sequence shown here is derived from an EMBL/GenBank/DDBJ whole genome shotgun (WGS) entry which is preliminary data.</text>
</comment>
<dbReference type="CDD" id="cd10548">
    <property type="entry name" value="cupin_CDO"/>
    <property type="match status" value="1"/>
</dbReference>
<dbReference type="SUPFAM" id="SSF51182">
    <property type="entry name" value="RmlC-like cupins"/>
    <property type="match status" value="1"/>
</dbReference>
<dbReference type="InterPro" id="IPR011051">
    <property type="entry name" value="RmlC_Cupin_sf"/>
</dbReference>
<accession>A0A4Y8MJR1</accession>
<evidence type="ECO:0000313" key="2">
    <source>
        <dbReference type="Proteomes" id="UP000297385"/>
    </source>
</evidence>
<keyword evidence="1" id="KW-0560">Oxidoreductase</keyword>
<organism evidence="1 2">
    <name type="scientific">Paraburkholderia dipogonis</name>
    <dbReference type="NCBI Taxonomy" id="1211383"/>
    <lineage>
        <taxon>Bacteria</taxon>
        <taxon>Pseudomonadati</taxon>
        <taxon>Pseudomonadota</taxon>
        <taxon>Betaproteobacteria</taxon>
        <taxon>Burkholderiales</taxon>
        <taxon>Burkholderiaceae</taxon>
        <taxon>Paraburkholderia</taxon>
    </lineage>
</organism>